<evidence type="ECO:0000313" key="2">
    <source>
        <dbReference type="EMBL" id="CAH8387889.1"/>
    </source>
</evidence>
<proteinExistence type="predicted"/>
<keyword evidence="3" id="KW-1185">Reference proteome</keyword>
<comment type="caution">
    <text evidence="2">The sequence shown here is derived from an EMBL/GenBank/DDBJ whole genome shotgun (WGS) entry which is preliminary data.</text>
</comment>
<accession>A0ABC8LWI5</accession>
<protein>
    <recommendedName>
        <fullName evidence="1">Replication protein A 70 kDa DNA-binding subunit B/D first OB fold domain-containing protein</fullName>
    </recommendedName>
</protein>
<name>A0ABC8LWI5_ERUVS</name>
<evidence type="ECO:0000259" key="1">
    <source>
        <dbReference type="Pfam" id="PF02721"/>
    </source>
</evidence>
<dbReference type="AlphaFoldDB" id="A0ABC8LWI5"/>
<dbReference type="Pfam" id="PF02721">
    <property type="entry name" value="DUF223"/>
    <property type="match status" value="1"/>
</dbReference>
<dbReference type="Proteomes" id="UP001642260">
    <property type="component" value="Unassembled WGS sequence"/>
</dbReference>
<feature type="domain" description="Replication protein A 70 kDa DNA-binding subunit B/D first OB fold" evidence="1">
    <location>
        <begin position="13"/>
        <end position="108"/>
    </location>
</feature>
<dbReference type="InterPro" id="IPR003871">
    <property type="entry name" value="RFA1B/D_OB_1st"/>
</dbReference>
<dbReference type="Gene3D" id="2.40.50.140">
    <property type="entry name" value="Nucleic acid-binding proteins"/>
    <property type="match status" value="1"/>
</dbReference>
<organism evidence="2 3">
    <name type="scientific">Eruca vesicaria subsp. sativa</name>
    <name type="common">Garden rocket</name>
    <name type="synonym">Eruca sativa</name>
    <dbReference type="NCBI Taxonomy" id="29727"/>
    <lineage>
        <taxon>Eukaryota</taxon>
        <taxon>Viridiplantae</taxon>
        <taxon>Streptophyta</taxon>
        <taxon>Embryophyta</taxon>
        <taxon>Tracheophyta</taxon>
        <taxon>Spermatophyta</taxon>
        <taxon>Magnoliopsida</taxon>
        <taxon>eudicotyledons</taxon>
        <taxon>Gunneridae</taxon>
        <taxon>Pentapetalae</taxon>
        <taxon>rosids</taxon>
        <taxon>malvids</taxon>
        <taxon>Brassicales</taxon>
        <taxon>Brassicaceae</taxon>
        <taxon>Brassiceae</taxon>
        <taxon>Eruca</taxon>
    </lineage>
</organism>
<gene>
    <name evidence="2" type="ORF">ERUC_LOCUS40372</name>
</gene>
<reference evidence="2 3" key="1">
    <citation type="submission" date="2022-03" db="EMBL/GenBank/DDBJ databases">
        <authorList>
            <person name="Macdonald S."/>
            <person name="Ahmed S."/>
            <person name="Newling K."/>
        </authorList>
    </citation>
    <scope>NUCLEOTIDE SEQUENCE [LARGE SCALE GENOMIC DNA]</scope>
</reference>
<evidence type="ECO:0000313" key="3">
    <source>
        <dbReference type="Proteomes" id="UP001642260"/>
    </source>
</evidence>
<dbReference type="InterPro" id="IPR012340">
    <property type="entry name" value="NA-bd_OB-fold"/>
</dbReference>
<sequence length="241" mass="28207">MEHYNTLGEVVYNEKVKHWRFRVKIIRIYSFYSYVTGKGPHHVYVLANEHDTKMEMTIYDIYGGGFRGLEKQEGKWVEIFIVEVGRALSGFKAAKSKFTLTATDDTQIHIIDPLNDQLYFEFKGIHEISHMRYKERKFSIVVFKTEAHFNDPEGPKMIKCVATKKHANIFRKGFENRGDRRHVIVVLKMWRVPYSGSIEEWLQTEGDLSDFRFNPGLPELEEQSVNNSDPYVRKYGSIGTL</sequence>
<dbReference type="EMBL" id="CAKOAT010769598">
    <property type="protein sequence ID" value="CAH8387889.1"/>
    <property type="molecule type" value="Genomic_DNA"/>
</dbReference>